<dbReference type="Pfam" id="PF00078">
    <property type="entry name" value="RVT_1"/>
    <property type="match status" value="1"/>
</dbReference>
<dbReference type="Gene3D" id="3.30.420.10">
    <property type="entry name" value="Ribonuclease H-like superfamily/Ribonuclease H"/>
    <property type="match status" value="1"/>
</dbReference>
<dbReference type="Gene3D" id="3.30.70.270">
    <property type="match status" value="2"/>
</dbReference>
<protein>
    <submittedName>
        <fullName evidence="3">Uncharacterized protein</fullName>
    </submittedName>
</protein>
<dbReference type="InterPro" id="IPR043128">
    <property type="entry name" value="Rev_trsase/Diguanyl_cyclase"/>
</dbReference>
<dbReference type="CDD" id="cd01647">
    <property type="entry name" value="RT_LTR"/>
    <property type="match status" value="1"/>
</dbReference>
<dbReference type="Proteomes" id="UP000887159">
    <property type="component" value="Unassembled WGS sequence"/>
</dbReference>
<organism evidence="3 4">
    <name type="scientific">Trichonephila clavipes</name>
    <name type="common">Golden silk orbweaver</name>
    <name type="synonym">Nephila clavipes</name>
    <dbReference type="NCBI Taxonomy" id="2585209"/>
    <lineage>
        <taxon>Eukaryota</taxon>
        <taxon>Metazoa</taxon>
        <taxon>Ecdysozoa</taxon>
        <taxon>Arthropoda</taxon>
        <taxon>Chelicerata</taxon>
        <taxon>Arachnida</taxon>
        <taxon>Araneae</taxon>
        <taxon>Araneomorphae</taxon>
        <taxon>Entelegynae</taxon>
        <taxon>Araneoidea</taxon>
        <taxon>Nephilidae</taxon>
        <taxon>Trichonephila</taxon>
    </lineage>
</organism>
<keyword evidence="4" id="KW-1185">Reference proteome</keyword>
<sequence>MINSRAKEDSNELEENFPCIDSNQNIFDFDEITKHSQLGNRLNVQQIEKLKEILCRYSKIFSNEPGKTHLVEHDIELINDVPIRTKPYRMSARQTDLLQEEIRKMLKYQVIEIGESDYASPMILVETPGRDPRPCIDYRKLNEVIRTQFYPLSNIEHRIETVAAAKYITLLDLTKGYWQIPLTPKAQSRLMAELLQGCEKFALPYLDDVAIFSENWDDHINHIDKVLERIRDARLTIKPAKCKFAQDSVKYLGHVVGLGKRSPAQLKVQTILDFPVPRTKTQSGCVNFVTNTLQAASWSTAIGVLMSASSIRRLLLHRGLRARVPLYGIPLPANHRRLRSQLAHDRRAWKDDWHQAVFSNASLFNLWDHDGRIRVRCYAGERCVLEYVIERHMGLTSGIMPEVVPFLQEIPGAIFQQDNARTHVAKAVQNFCSAQHMQLLPCPAYSPNMSPKEHVWDLVGRHLARDPRLAASKDELLLRIQAIWNSLPQSDIQNLFDSMPRRIATLIAARGGIPQVH</sequence>
<dbReference type="InterPro" id="IPR036397">
    <property type="entry name" value="RNaseH_sf"/>
</dbReference>
<feature type="domain" description="Reverse transcriptase" evidence="1">
    <location>
        <begin position="188"/>
        <end position="255"/>
    </location>
</feature>
<dbReference type="FunFam" id="3.30.70.270:FF:000003">
    <property type="entry name" value="Transposon Ty3-G Gag-Pol polyprotein"/>
    <property type="match status" value="1"/>
</dbReference>
<comment type="caution">
    <text evidence="3">The sequence shown here is derived from an EMBL/GenBank/DDBJ whole genome shotgun (WGS) entry which is preliminary data.</text>
</comment>
<dbReference type="GO" id="GO:0071897">
    <property type="term" value="P:DNA biosynthetic process"/>
    <property type="evidence" value="ECO:0007669"/>
    <property type="project" value="UniProtKB-ARBA"/>
</dbReference>
<dbReference type="SUPFAM" id="SSF56672">
    <property type="entry name" value="DNA/RNA polymerases"/>
    <property type="match status" value="1"/>
</dbReference>
<feature type="domain" description="Tc1-like transposase DDE" evidence="2">
    <location>
        <begin position="412"/>
        <end position="475"/>
    </location>
</feature>
<dbReference type="InterPro" id="IPR043502">
    <property type="entry name" value="DNA/RNA_pol_sf"/>
</dbReference>
<dbReference type="AlphaFoldDB" id="A0A8X6SUS2"/>
<dbReference type="Pfam" id="PF13358">
    <property type="entry name" value="DDE_3"/>
    <property type="match status" value="1"/>
</dbReference>
<dbReference type="PANTHER" id="PTHR33064:SF29">
    <property type="entry name" value="PEPTIDASE A2 DOMAIN-CONTAINING PROTEIN-RELATED"/>
    <property type="match status" value="1"/>
</dbReference>
<evidence type="ECO:0000259" key="2">
    <source>
        <dbReference type="Pfam" id="PF13358"/>
    </source>
</evidence>
<accession>A0A8X6SUS2</accession>
<dbReference type="PANTHER" id="PTHR33064">
    <property type="entry name" value="POL PROTEIN"/>
    <property type="match status" value="1"/>
</dbReference>
<name>A0A8X6SUS2_TRICX</name>
<dbReference type="GO" id="GO:0003676">
    <property type="term" value="F:nucleic acid binding"/>
    <property type="evidence" value="ECO:0007669"/>
    <property type="project" value="InterPro"/>
</dbReference>
<gene>
    <name evidence="3" type="primary">TY3B-I</name>
    <name evidence="3" type="ORF">TNCV_4649811</name>
</gene>
<reference evidence="3" key="1">
    <citation type="submission" date="2020-08" db="EMBL/GenBank/DDBJ databases">
        <title>Multicomponent nature underlies the extraordinary mechanical properties of spider dragline silk.</title>
        <authorList>
            <person name="Kono N."/>
            <person name="Nakamura H."/>
            <person name="Mori M."/>
            <person name="Yoshida Y."/>
            <person name="Ohtoshi R."/>
            <person name="Malay A.D."/>
            <person name="Moran D.A.P."/>
            <person name="Tomita M."/>
            <person name="Numata K."/>
            <person name="Arakawa K."/>
        </authorList>
    </citation>
    <scope>NUCLEOTIDE SEQUENCE</scope>
</reference>
<dbReference type="InterPro" id="IPR000477">
    <property type="entry name" value="RT_dom"/>
</dbReference>
<dbReference type="EMBL" id="BMAU01021353">
    <property type="protein sequence ID" value="GFY19811.1"/>
    <property type="molecule type" value="Genomic_DNA"/>
</dbReference>
<dbReference type="Gene3D" id="3.10.10.10">
    <property type="entry name" value="HIV Type 1 Reverse Transcriptase, subunit A, domain 1"/>
    <property type="match status" value="1"/>
</dbReference>
<evidence type="ECO:0000259" key="1">
    <source>
        <dbReference type="Pfam" id="PF00078"/>
    </source>
</evidence>
<evidence type="ECO:0000313" key="3">
    <source>
        <dbReference type="EMBL" id="GFY19811.1"/>
    </source>
</evidence>
<dbReference type="InterPro" id="IPR038717">
    <property type="entry name" value="Tc1-like_DDE_dom"/>
</dbReference>
<dbReference type="InterPro" id="IPR051320">
    <property type="entry name" value="Viral_Replic_Matur_Polypro"/>
</dbReference>
<evidence type="ECO:0000313" key="4">
    <source>
        <dbReference type="Proteomes" id="UP000887159"/>
    </source>
</evidence>
<proteinExistence type="predicted"/>